<sequence>MMRRSCALALAAGVAALALGGCGTEDPAPEPKAVEKQGTPGLPKGVSVATDVPVDVPNNPEVRRNVQLARCEKTETGWRAAGTARNPGQRASTYAVTVFFTTDTATVIGTGAARVDVPAGGKTDWEVAADFTAPDKTLCVLRGAG</sequence>
<feature type="signal peptide" evidence="2">
    <location>
        <begin position="1"/>
        <end position="20"/>
    </location>
</feature>
<dbReference type="EMBL" id="FOZX01000007">
    <property type="protein sequence ID" value="SFS89498.1"/>
    <property type="molecule type" value="Genomic_DNA"/>
</dbReference>
<organism evidence="3 4">
    <name type="scientific">Saccharopolyspora flava</name>
    <dbReference type="NCBI Taxonomy" id="95161"/>
    <lineage>
        <taxon>Bacteria</taxon>
        <taxon>Bacillati</taxon>
        <taxon>Actinomycetota</taxon>
        <taxon>Actinomycetes</taxon>
        <taxon>Pseudonocardiales</taxon>
        <taxon>Pseudonocardiaceae</taxon>
        <taxon>Saccharopolyspora</taxon>
    </lineage>
</organism>
<name>A0A1I6TK35_9PSEU</name>
<gene>
    <name evidence="3" type="ORF">SAMN05660874_04009</name>
</gene>
<protein>
    <recommendedName>
        <fullName evidence="5">Secreted protein</fullName>
    </recommendedName>
</protein>
<dbReference type="PROSITE" id="PS51257">
    <property type="entry name" value="PROKAR_LIPOPROTEIN"/>
    <property type="match status" value="1"/>
</dbReference>
<evidence type="ECO:0000256" key="2">
    <source>
        <dbReference type="SAM" id="SignalP"/>
    </source>
</evidence>
<keyword evidence="4" id="KW-1185">Reference proteome</keyword>
<evidence type="ECO:0000256" key="1">
    <source>
        <dbReference type="SAM" id="MobiDB-lite"/>
    </source>
</evidence>
<evidence type="ECO:0008006" key="5">
    <source>
        <dbReference type="Google" id="ProtNLM"/>
    </source>
</evidence>
<dbReference type="AlphaFoldDB" id="A0A1I6TK35"/>
<feature type="region of interest" description="Disordered" evidence="1">
    <location>
        <begin position="28"/>
        <end position="59"/>
    </location>
</feature>
<evidence type="ECO:0000313" key="4">
    <source>
        <dbReference type="Proteomes" id="UP000198852"/>
    </source>
</evidence>
<proteinExistence type="predicted"/>
<feature type="chain" id="PRO_5039075862" description="Secreted protein" evidence="2">
    <location>
        <begin position="21"/>
        <end position="145"/>
    </location>
</feature>
<keyword evidence="2" id="KW-0732">Signal</keyword>
<reference evidence="4" key="1">
    <citation type="submission" date="2016-10" db="EMBL/GenBank/DDBJ databases">
        <authorList>
            <person name="Varghese N."/>
            <person name="Submissions S."/>
        </authorList>
    </citation>
    <scope>NUCLEOTIDE SEQUENCE [LARGE SCALE GENOMIC DNA]</scope>
    <source>
        <strain evidence="4">DSM 44771</strain>
    </source>
</reference>
<dbReference type="STRING" id="95161.SAMN05660874_04009"/>
<dbReference type="Proteomes" id="UP000198852">
    <property type="component" value="Unassembled WGS sequence"/>
</dbReference>
<evidence type="ECO:0000313" key="3">
    <source>
        <dbReference type="EMBL" id="SFS89498.1"/>
    </source>
</evidence>
<accession>A0A1I6TK35</accession>